<feature type="domain" description="TPM" evidence="3">
    <location>
        <begin position="35"/>
        <end position="155"/>
    </location>
</feature>
<gene>
    <name evidence="4" type="ORF">H8689_01670</name>
</gene>
<dbReference type="Gene3D" id="3.10.310.50">
    <property type="match status" value="1"/>
</dbReference>
<evidence type="ECO:0000256" key="2">
    <source>
        <dbReference type="SAM" id="Phobius"/>
    </source>
</evidence>
<keyword evidence="5" id="KW-1185">Reference proteome</keyword>
<dbReference type="RefSeq" id="WP_249322664.1">
    <property type="nucleotide sequence ID" value="NZ_JACRTK010000001.1"/>
</dbReference>
<dbReference type="Proteomes" id="UP000601522">
    <property type="component" value="Unassembled WGS sequence"/>
</dbReference>
<evidence type="ECO:0000313" key="4">
    <source>
        <dbReference type="EMBL" id="MBC8589851.1"/>
    </source>
</evidence>
<name>A0A926EYE9_9FIRM</name>
<accession>A0A926EYE9</accession>
<sequence length="267" mass="30118">MVKYKIHLKWILSLMIVFILISNIALGQSDSKERVYDFANLLSKEEKEKLENLSSKYSAKRKTDFIILTISDPMGKDIVDYMEDFYDEEGLGYDKIHGNTAILTIDMENRDVYLAGFYEAKKYLDDSRLDIIRDKISSDLSEGQYYDAFYTFIKTSYKYMGIRPGVNPENILFKFWFQIIVSLVVGGISVGAMAYNSGGRVTVSGRTYEDPSKSRIISRRDNYLRTNISKRKKPSDNNSNGGGSSSRGSGGGVSRGGHSHSGSRGKF</sequence>
<protein>
    <submittedName>
        <fullName evidence="4">TPM domain-containing protein</fullName>
    </submittedName>
</protein>
<dbReference type="InterPro" id="IPR007621">
    <property type="entry name" value="TPM_dom"/>
</dbReference>
<organism evidence="4 5">
    <name type="scientific">Wansuia hejianensis</name>
    <dbReference type="NCBI Taxonomy" id="2763667"/>
    <lineage>
        <taxon>Bacteria</taxon>
        <taxon>Bacillati</taxon>
        <taxon>Bacillota</taxon>
        <taxon>Clostridia</taxon>
        <taxon>Lachnospirales</taxon>
        <taxon>Lachnospiraceae</taxon>
        <taxon>Wansuia</taxon>
    </lineage>
</organism>
<feature type="compositionally biased region" description="Basic residues" evidence="1">
    <location>
        <begin position="257"/>
        <end position="267"/>
    </location>
</feature>
<feature type="region of interest" description="Disordered" evidence="1">
    <location>
        <begin position="219"/>
        <end position="267"/>
    </location>
</feature>
<dbReference type="EMBL" id="JACRTK010000001">
    <property type="protein sequence ID" value="MBC8589851.1"/>
    <property type="molecule type" value="Genomic_DNA"/>
</dbReference>
<keyword evidence="2" id="KW-0812">Transmembrane</keyword>
<keyword evidence="2" id="KW-0472">Membrane</keyword>
<feature type="transmembrane region" description="Helical" evidence="2">
    <location>
        <begin position="175"/>
        <end position="196"/>
    </location>
</feature>
<evidence type="ECO:0000259" key="3">
    <source>
        <dbReference type="Pfam" id="PF04536"/>
    </source>
</evidence>
<proteinExistence type="predicted"/>
<reference evidence="4 5" key="1">
    <citation type="submission" date="2020-08" db="EMBL/GenBank/DDBJ databases">
        <title>Genome public.</title>
        <authorList>
            <person name="Liu C."/>
            <person name="Sun Q."/>
        </authorList>
    </citation>
    <scope>NUCLEOTIDE SEQUENCE [LARGE SCALE GENOMIC DNA]</scope>
    <source>
        <strain evidence="4 5">NSJ-26</strain>
    </source>
</reference>
<evidence type="ECO:0000313" key="5">
    <source>
        <dbReference type="Proteomes" id="UP000601522"/>
    </source>
</evidence>
<feature type="compositionally biased region" description="Gly residues" evidence="1">
    <location>
        <begin position="240"/>
        <end position="255"/>
    </location>
</feature>
<keyword evidence="2" id="KW-1133">Transmembrane helix</keyword>
<dbReference type="AlphaFoldDB" id="A0A926EYE9"/>
<dbReference type="Pfam" id="PF04536">
    <property type="entry name" value="TPM_phosphatase"/>
    <property type="match status" value="1"/>
</dbReference>
<comment type="caution">
    <text evidence="4">The sequence shown here is derived from an EMBL/GenBank/DDBJ whole genome shotgun (WGS) entry which is preliminary data.</text>
</comment>
<evidence type="ECO:0000256" key="1">
    <source>
        <dbReference type="SAM" id="MobiDB-lite"/>
    </source>
</evidence>